<accession>A0A8S3Z5F5</accession>
<dbReference type="Proteomes" id="UP000678393">
    <property type="component" value="Unassembled WGS sequence"/>
</dbReference>
<keyword evidence="4" id="KW-1185">Reference proteome</keyword>
<feature type="coiled-coil region" evidence="1">
    <location>
        <begin position="216"/>
        <end position="246"/>
    </location>
</feature>
<dbReference type="EMBL" id="CAJHNH020001280">
    <property type="protein sequence ID" value="CAG5122411.1"/>
    <property type="molecule type" value="Genomic_DNA"/>
</dbReference>
<comment type="caution">
    <text evidence="3">The sequence shown here is derived from an EMBL/GenBank/DDBJ whole genome shotgun (WGS) entry which is preliminary data.</text>
</comment>
<protein>
    <submittedName>
        <fullName evidence="3">Uncharacterized protein</fullName>
    </submittedName>
</protein>
<proteinExistence type="predicted"/>
<evidence type="ECO:0000256" key="2">
    <source>
        <dbReference type="SAM" id="MobiDB-lite"/>
    </source>
</evidence>
<feature type="region of interest" description="Disordered" evidence="2">
    <location>
        <begin position="611"/>
        <end position="634"/>
    </location>
</feature>
<gene>
    <name evidence="3" type="ORF">CUNI_LOCUS7969</name>
</gene>
<sequence length="737" mass="82403">MYKVEDSVCGGYRSFRDIAILERLLEADDEFIANELLNKEIRAGRWQKNGFPDSNIDGTNCNVSDINNRGRNNSGHLQKCREVRAIQLCGWHSDPNVVYRKTENGGMSKSKLAAGSLGKDAPLPRDSKSKTFSSEDFVFQHYLDTSHYIEQYRQKHRCSDKITLSPARSDLSDLRKPQQNPYFSPMTIFSQTIYQQEASMPSSQLEDLLVQNQTQNKSSQATTNQLANKREQLRQKLQMLKNFKKTFSPPIGTYDTSKVKDIPESVPSSSHLERTCSMKEMVLIPAIIDTPFSKATAGLLRVQTLNIDSLPNKNARLLKPGPVLDTVTGNNLLGHRVGLGATNQMRMLDATAFRLGSGNEKQSSWSQKVSTCFDAHMGPTALANEQEYTSKPVQLVMTSQHQEGHPQTLGPDLSQKVQVSQLLDTKSRGSYRAKNSIEMVALANSLLQRRDEINSRISGKTAKQNMPQKEHSLLTVVGHDCRKTREFVCDHLAIARKHNNKLLLSHNQRIQNIIEQSKLKQKFDQILNMPKGPSKTILEIKSIQITDPFVKAVPGNGPLLNLNNSCKAEQSVFSPICFCVVNCKNNNNENSYSRKAVPGNGQILVNSTEATVHDGEEESCSNSSNSDSTQRDMHEGSHIISLTTSTAGLEYSNPQTTHADFSFAENIDVKTQVGQGFCAACGHILDVCPPKSKLKQACLHKSYFHRLTKEVQKMEVRLPELRYLEVPLVCRSHSLDL</sequence>
<dbReference type="AlphaFoldDB" id="A0A8S3Z5F5"/>
<keyword evidence="1" id="KW-0175">Coiled coil</keyword>
<evidence type="ECO:0000313" key="3">
    <source>
        <dbReference type="EMBL" id="CAG5122411.1"/>
    </source>
</evidence>
<reference evidence="3" key="1">
    <citation type="submission" date="2021-04" db="EMBL/GenBank/DDBJ databases">
        <authorList>
            <consortium name="Molecular Ecology Group"/>
        </authorList>
    </citation>
    <scope>NUCLEOTIDE SEQUENCE</scope>
</reference>
<evidence type="ECO:0000256" key="1">
    <source>
        <dbReference type="SAM" id="Coils"/>
    </source>
</evidence>
<dbReference type="OrthoDB" id="10072175at2759"/>
<organism evidence="3 4">
    <name type="scientific">Candidula unifasciata</name>
    <dbReference type="NCBI Taxonomy" id="100452"/>
    <lineage>
        <taxon>Eukaryota</taxon>
        <taxon>Metazoa</taxon>
        <taxon>Spiralia</taxon>
        <taxon>Lophotrochozoa</taxon>
        <taxon>Mollusca</taxon>
        <taxon>Gastropoda</taxon>
        <taxon>Heterobranchia</taxon>
        <taxon>Euthyneura</taxon>
        <taxon>Panpulmonata</taxon>
        <taxon>Eupulmonata</taxon>
        <taxon>Stylommatophora</taxon>
        <taxon>Helicina</taxon>
        <taxon>Helicoidea</taxon>
        <taxon>Geomitridae</taxon>
        <taxon>Candidula</taxon>
    </lineage>
</organism>
<name>A0A8S3Z5F5_9EUPU</name>
<evidence type="ECO:0000313" key="4">
    <source>
        <dbReference type="Proteomes" id="UP000678393"/>
    </source>
</evidence>
<feature type="region of interest" description="Disordered" evidence="2">
    <location>
        <begin position="109"/>
        <end position="130"/>
    </location>
</feature>